<evidence type="ECO:0000256" key="3">
    <source>
        <dbReference type="ARBA" id="ARBA00022448"/>
    </source>
</evidence>
<dbReference type="Proteomes" id="UP000031366">
    <property type="component" value="Unassembled WGS sequence"/>
</dbReference>
<dbReference type="EMBL" id="AYSO01000016">
    <property type="protein sequence ID" value="KIE46807.1"/>
    <property type="molecule type" value="Genomic_DNA"/>
</dbReference>
<keyword evidence="4" id="KW-1003">Cell membrane</keyword>
<feature type="transmembrane region" description="Helical" evidence="8">
    <location>
        <begin position="20"/>
        <end position="42"/>
    </location>
</feature>
<dbReference type="InterPro" id="IPR051322">
    <property type="entry name" value="AA_ABC_Transporter_Permease"/>
</dbReference>
<evidence type="ECO:0000256" key="4">
    <source>
        <dbReference type="ARBA" id="ARBA00022475"/>
    </source>
</evidence>
<evidence type="ECO:0000259" key="9">
    <source>
        <dbReference type="PROSITE" id="PS50928"/>
    </source>
</evidence>
<dbReference type="GO" id="GO:0005886">
    <property type="term" value="C:plasma membrane"/>
    <property type="evidence" value="ECO:0007669"/>
    <property type="project" value="UniProtKB-SubCell"/>
</dbReference>
<dbReference type="RefSeq" id="WP_039632945.1">
    <property type="nucleotide sequence ID" value="NZ_AYSO01000016.1"/>
</dbReference>
<evidence type="ECO:0000256" key="1">
    <source>
        <dbReference type="ARBA" id="ARBA00004651"/>
    </source>
</evidence>
<dbReference type="PANTHER" id="PTHR30450">
    <property type="entry name" value="ABC TRANSPORTER PERMEASE"/>
    <property type="match status" value="1"/>
</dbReference>
<keyword evidence="3 8" id="KW-0813">Transport</keyword>
<keyword evidence="5 8" id="KW-0812">Transmembrane</keyword>
<feature type="transmembrane region" description="Helical" evidence="8">
    <location>
        <begin position="120"/>
        <end position="142"/>
    </location>
</feature>
<evidence type="ECO:0000256" key="2">
    <source>
        <dbReference type="ARBA" id="ARBA00007069"/>
    </source>
</evidence>
<gene>
    <name evidence="10" type="ORF">U732_3282</name>
</gene>
<keyword evidence="7 8" id="KW-0472">Membrane</keyword>
<evidence type="ECO:0000313" key="10">
    <source>
        <dbReference type="EMBL" id="KIE46807.1"/>
    </source>
</evidence>
<evidence type="ECO:0000256" key="5">
    <source>
        <dbReference type="ARBA" id="ARBA00022692"/>
    </source>
</evidence>
<evidence type="ECO:0000313" key="11">
    <source>
        <dbReference type="Proteomes" id="UP000031366"/>
    </source>
</evidence>
<accession>A0A0C1R077</accession>
<reference evidence="10 11" key="1">
    <citation type="journal article" date="2015" name="Infect. Genet. Evol.">
        <title>Genomic sequences of six botulinum neurotoxin-producing strains representing three clostridial species illustrate the mobility and diversity of botulinum neurotoxin genes.</title>
        <authorList>
            <person name="Smith T.J."/>
            <person name="Hill K.K."/>
            <person name="Xie G."/>
            <person name="Foley B.T."/>
            <person name="Williamson C.H."/>
            <person name="Foster J.T."/>
            <person name="Johnson S.L."/>
            <person name="Chertkov O."/>
            <person name="Teshima H."/>
            <person name="Gibbons H.S."/>
            <person name="Johnsky L.A."/>
            <person name="Karavis M.A."/>
            <person name="Smith L.A."/>
        </authorList>
    </citation>
    <scope>NUCLEOTIDE SEQUENCE [LARGE SCALE GENOMIC DNA]</scope>
    <source>
        <strain evidence="10 11">CDC 2741</strain>
    </source>
</reference>
<name>A0A0C1R077_9CLOT</name>
<feature type="domain" description="ABC transmembrane type-1" evidence="9">
    <location>
        <begin position="16"/>
        <end position="210"/>
    </location>
</feature>
<dbReference type="FunFam" id="1.10.3720.10:FF:000002">
    <property type="entry name" value="D-methionine ABC transporter permease MetI"/>
    <property type="match status" value="1"/>
</dbReference>
<comment type="subcellular location">
    <subcellularLocation>
        <location evidence="1 8">Cell membrane</location>
        <topology evidence="1 8">Multi-pass membrane protein</topology>
    </subcellularLocation>
</comment>
<feature type="transmembrane region" description="Helical" evidence="8">
    <location>
        <begin position="54"/>
        <end position="79"/>
    </location>
</feature>
<dbReference type="Pfam" id="PF00528">
    <property type="entry name" value="BPD_transp_1"/>
    <property type="match status" value="1"/>
</dbReference>
<evidence type="ECO:0000256" key="7">
    <source>
        <dbReference type="ARBA" id="ARBA00023136"/>
    </source>
</evidence>
<feature type="transmembrane region" description="Helical" evidence="8">
    <location>
        <begin position="191"/>
        <end position="210"/>
    </location>
</feature>
<dbReference type="GO" id="GO:0048473">
    <property type="term" value="P:D-methionine transmembrane transport"/>
    <property type="evidence" value="ECO:0007669"/>
    <property type="project" value="TreeGrafter"/>
</dbReference>
<comment type="caution">
    <text evidence="10">The sequence shown here is derived from an EMBL/GenBank/DDBJ whole genome shotgun (WGS) entry which is preliminary data.</text>
</comment>
<dbReference type="InterPro" id="IPR035906">
    <property type="entry name" value="MetI-like_sf"/>
</dbReference>
<evidence type="ECO:0000256" key="6">
    <source>
        <dbReference type="ARBA" id="ARBA00022989"/>
    </source>
</evidence>
<dbReference type="Gene3D" id="1.10.3720.10">
    <property type="entry name" value="MetI-like"/>
    <property type="match status" value="1"/>
</dbReference>
<dbReference type="PANTHER" id="PTHR30450:SF1">
    <property type="entry name" value="D-METHIONINE TRANSPORT SYSTEM PERMEASE PROTEIN METI-RELATED"/>
    <property type="match status" value="1"/>
</dbReference>
<protein>
    <submittedName>
        <fullName evidence="10">Binding--dependent transport system inner membrane component family protein</fullName>
    </submittedName>
</protein>
<proteinExistence type="inferred from homology"/>
<dbReference type="PROSITE" id="PS50928">
    <property type="entry name" value="ABC_TM1"/>
    <property type="match status" value="1"/>
</dbReference>
<feature type="transmembrane region" description="Helical" evidence="8">
    <location>
        <begin position="85"/>
        <end position="108"/>
    </location>
</feature>
<keyword evidence="6 8" id="KW-1133">Transmembrane helix</keyword>
<dbReference type="InterPro" id="IPR000515">
    <property type="entry name" value="MetI-like"/>
</dbReference>
<sequence>MLSNNFNLFEELILALNETFIMVSVSLIVSIIIGGLLGLLLFLSSNHLFFKNSVLNGVSGIIINVTRSIPFIILLVLLIPISSAIMHTTIGPTAVIVPLSVSAIAFYARLSEASFSDVNMGVLEAGVASGAKSIEIIIHILIPEALPQLINGITITAISLIGFSAMAGTVGGGGIGNLAIRYGYQRYNTTVMLTCVGVLIIIVQGLQLLGDFSAKQVNKK</sequence>
<keyword evidence="11" id="KW-1185">Reference proteome</keyword>
<organism evidence="10 11">
    <name type="scientific">Clostridium argentinense CDC 2741</name>
    <dbReference type="NCBI Taxonomy" id="1418104"/>
    <lineage>
        <taxon>Bacteria</taxon>
        <taxon>Bacillati</taxon>
        <taxon>Bacillota</taxon>
        <taxon>Clostridia</taxon>
        <taxon>Eubacteriales</taxon>
        <taxon>Clostridiaceae</taxon>
        <taxon>Clostridium</taxon>
    </lineage>
</organism>
<comment type="similarity">
    <text evidence="2">Belongs to the binding-protein-dependent transport system permease family. CysTW subfamily.</text>
</comment>
<evidence type="ECO:0000256" key="8">
    <source>
        <dbReference type="RuleBase" id="RU363032"/>
    </source>
</evidence>
<dbReference type="OrthoDB" id="9793490at2"/>
<dbReference type="AlphaFoldDB" id="A0A0C1R077"/>
<dbReference type="STRING" id="29341.RSJ17_19530"/>
<feature type="transmembrane region" description="Helical" evidence="8">
    <location>
        <begin position="154"/>
        <end position="179"/>
    </location>
</feature>
<dbReference type="SUPFAM" id="SSF161098">
    <property type="entry name" value="MetI-like"/>
    <property type="match status" value="1"/>
</dbReference>